<evidence type="ECO:0000313" key="10">
    <source>
        <dbReference type="EMBL" id="KFB38372.1"/>
    </source>
</evidence>
<dbReference type="FunFam" id="3.30.160.60:FF:000100">
    <property type="entry name" value="Zinc finger 45-like"/>
    <property type="match status" value="1"/>
</dbReference>
<evidence type="ECO:0000313" key="12">
    <source>
        <dbReference type="Proteomes" id="UP000030765"/>
    </source>
</evidence>
<feature type="domain" description="ZAD" evidence="9">
    <location>
        <begin position="1"/>
        <end position="48"/>
    </location>
</feature>
<sequence>MLIQLTAFETENNDSFPTVMCLQCRVKLEQAFNIRQEFIAQSELLVQMAAEQSIIDYFSQFAADVYEVTDYNTTKEETSSEDVYREHHTGSSHCQSVKEGDIEIIRSADVEYEPYADDHHSEEMSDLIDHSSYTKVADQCEETGMEDDGGQESTVEIDVASSNSYTTEIKPEPSVEQSEANLKGTQDDSWEHFQQIFERERAAKRKLKAEIRRALKSKPTKPIKSKSRQLEEEAQNSFPYTTCYVCDKDHDTVIERDLHMREHVHMLPFHCNECTVESNDSEGIENSERDQPIVLNTMNQLNLHFRMHRMPHKCDKCYRRFITHTKLKTHLWASHGYGENGLTCEYCGKQYFHRAVFRTHVAHHRNELSGQFKCSICDRSFGVKSSLQRHEASHKGERKYKCMYCDKSFSTSYNRLAHQRTHTGERPFKCDACDRTFIQSTTLKAHQKSCNSSTKPTTTLRKIRGPALLPSKDGRCPYAGCEYTATTYTAMYMHKRTKHMPLYQCEVCSKTFAFANMLKDHMTLHTGEKPHKCETCDRSFRRVEIYRRHLLTHRSDCTYTCAICQKCFKLPQYLQAHMQTHSAVRRFACEMCGNSYKTKGELKKHAQRKHFDGTHVEEIVVKAEDSYDEENVSATVIVGN</sequence>
<dbReference type="FunFam" id="3.30.160.60:FF:000624">
    <property type="entry name" value="zinc finger protein 697"/>
    <property type="match status" value="1"/>
</dbReference>
<dbReference type="InterPro" id="IPR036236">
    <property type="entry name" value="Znf_C2H2_sf"/>
</dbReference>
<dbReference type="OrthoDB" id="6910977at2759"/>
<dbReference type="EMBL" id="KE524944">
    <property type="protein sequence ID" value="KFB38372.1"/>
    <property type="molecule type" value="Genomic_DNA"/>
</dbReference>
<keyword evidence="3 5" id="KW-0863">Zinc-finger</keyword>
<dbReference type="FunFam" id="3.30.160.60:FF:000110">
    <property type="entry name" value="Zinc finger protein-like"/>
    <property type="match status" value="1"/>
</dbReference>
<feature type="domain" description="C2H2-type" evidence="8">
    <location>
        <begin position="342"/>
        <end position="369"/>
    </location>
</feature>
<dbReference type="OMA" id="DTHHESI"/>
<evidence type="ECO:0000256" key="3">
    <source>
        <dbReference type="ARBA" id="ARBA00022771"/>
    </source>
</evidence>
<feature type="domain" description="C2H2-type" evidence="8">
    <location>
        <begin position="587"/>
        <end position="610"/>
    </location>
</feature>
<dbReference type="InterPro" id="IPR012934">
    <property type="entry name" value="Znf_AD"/>
</dbReference>
<evidence type="ECO:0000313" key="11">
    <source>
        <dbReference type="EnsemblMetazoa" id="ASIC005740-PA"/>
    </source>
</evidence>
<reference evidence="11" key="2">
    <citation type="submission" date="2020-05" db="UniProtKB">
        <authorList>
            <consortium name="EnsemblMetazoa"/>
        </authorList>
    </citation>
    <scope>IDENTIFICATION</scope>
</reference>
<dbReference type="GO" id="GO:0048729">
    <property type="term" value="P:tissue morphogenesis"/>
    <property type="evidence" value="ECO:0007669"/>
    <property type="project" value="UniProtKB-ARBA"/>
</dbReference>
<dbReference type="VEuPathDB" id="VectorBase:ASIS007807"/>
<dbReference type="SMART" id="SM00355">
    <property type="entry name" value="ZnF_C2H2"/>
    <property type="match status" value="12"/>
</dbReference>
<accession>A0A084VK78</accession>
<evidence type="ECO:0000256" key="2">
    <source>
        <dbReference type="ARBA" id="ARBA00022737"/>
    </source>
</evidence>
<dbReference type="PROSITE" id="PS50157">
    <property type="entry name" value="ZINC_FINGER_C2H2_2"/>
    <property type="match status" value="9"/>
</dbReference>
<dbReference type="GO" id="GO:0000981">
    <property type="term" value="F:DNA-binding transcription factor activity, RNA polymerase II-specific"/>
    <property type="evidence" value="ECO:0007669"/>
    <property type="project" value="TreeGrafter"/>
</dbReference>
<evidence type="ECO:0000256" key="7">
    <source>
        <dbReference type="SAM" id="MobiDB-lite"/>
    </source>
</evidence>
<dbReference type="STRING" id="74873.A0A084VK78"/>
<gene>
    <name evidence="10" type="ORF">ZHAS_00005740</name>
</gene>
<dbReference type="GO" id="GO:0048598">
    <property type="term" value="P:embryonic morphogenesis"/>
    <property type="evidence" value="ECO:0007669"/>
    <property type="project" value="UniProtKB-ARBA"/>
</dbReference>
<feature type="domain" description="C2H2-type" evidence="8">
    <location>
        <begin position="559"/>
        <end position="586"/>
    </location>
</feature>
<dbReference type="Pfam" id="PF00096">
    <property type="entry name" value="zf-C2H2"/>
    <property type="match status" value="6"/>
</dbReference>
<dbReference type="GO" id="GO:0008270">
    <property type="term" value="F:zinc ion binding"/>
    <property type="evidence" value="ECO:0007669"/>
    <property type="project" value="UniProtKB-KW"/>
</dbReference>
<feature type="domain" description="C2H2-type" evidence="8">
    <location>
        <begin position="531"/>
        <end position="558"/>
    </location>
</feature>
<name>A0A084VK78_ANOSI</name>
<dbReference type="Proteomes" id="UP000030765">
    <property type="component" value="Unassembled WGS sequence"/>
</dbReference>
<feature type="domain" description="C2H2-type" evidence="8">
    <location>
        <begin position="312"/>
        <end position="335"/>
    </location>
</feature>
<evidence type="ECO:0000259" key="9">
    <source>
        <dbReference type="PROSITE" id="PS51915"/>
    </source>
</evidence>
<feature type="domain" description="C2H2-type" evidence="8">
    <location>
        <begin position="400"/>
        <end position="427"/>
    </location>
</feature>
<evidence type="ECO:0000256" key="5">
    <source>
        <dbReference type="PROSITE-ProRule" id="PRU00042"/>
    </source>
</evidence>
<dbReference type="AlphaFoldDB" id="A0A084VK78"/>
<dbReference type="GO" id="GO:0000977">
    <property type="term" value="F:RNA polymerase II transcription regulatory region sequence-specific DNA binding"/>
    <property type="evidence" value="ECO:0007669"/>
    <property type="project" value="TreeGrafter"/>
</dbReference>
<dbReference type="GO" id="GO:0005634">
    <property type="term" value="C:nucleus"/>
    <property type="evidence" value="ECO:0007669"/>
    <property type="project" value="InterPro"/>
</dbReference>
<comment type="caution">
    <text evidence="6">Lacks conserved residue(s) required for the propagation of feature annotation.</text>
</comment>
<feature type="region of interest" description="Disordered" evidence="7">
    <location>
        <begin position="164"/>
        <end position="186"/>
    </location>
</feature>
<protein>
    <submittedName>
        <fullName evidence="10 11">Uncharacterized protein</fullName>
    </submittedName>
</protein>
<proteinExistence type="predicted"/>
<feature type="compositionally biased region" description="Polar residues" evidence="7">
    <location>
        <begin position="175"/>
        <end position="184"/>
    </location>
</feature>
<dbReference type="EMBL" id="ATLV01014129">
    <property type="status" value="NOT_ANNOTATED_CDS"/>
    <property type="molecule type" value="Genomic_DNA"/>
</dbReference>
<dbReference type="PROSITE" id="PS00028">
    <property type="entry name" value="ZINC_FINGER_C2H2_1"/>
    <property type="match status" value="7"/>
</dbReference>
<organism evidence="10">
    <name type="scientific">Anopheles sinensis</name>
    <name type="common">Mosquito</name>
    <dbReference type="NCBI Taxonomy" id="74873"/>
    <lineage>
        <taxon>Eukaryota</taxon>
        <taxon>Metazoa</taxon>
        <taxon>Ecdysozoa</taxon>
        <taxon>Arthropoda</taxon>
        <taxon>Hexapoda</taxon>
        <taxon>Insecta</taxon>
        <taxon>Pterygota</taxon>
        <taxon>Neoptera</taxon>
        <taxon>Endopterygota</taxon>
        <taxon>Diptera</taxon>
        <taxon>Nematocera</taxon>
        <taxon>Culicoidea</taxon>
        <taxon>Culicidae</taxon>
        <taxon>Anophelinae</taxon>
        <taxon>Anopheles</taxon>
    </lineage>
</organism>
<keyword evidence="4" id="KW-0862">Zinc</keyword>
<dbReference type="VEuPathDB" id="VectorBase:ASIC005740"/>
<feature type="domain" description="C2H2-type" evidence="8">
    <location>
        <begin position="372"/>
        <end position="399"/>
    </location>
</feature>
<keyword evidence="2" id="KW-0677">Repeat</keyword>
<dbReference type="SUPFAM" id="SSF57667">
    <property type="entry name" value="beta-beta-alpha zinc fingers"/>
    <property type="match status" value="5"/>
</dbReference>
<keyword evidence="1" id="KW-0479">Metal-binding</keyword>
<feature type="domain" description="C2H2-type" evidence="8">
    <location>
        <begin position="503"/>
        <end position="530"/>
    </location>
</feature>
<feature type="region of interest" description="Disordered" evidence="7">
    <location>
        <begin position="76"/>
        <end position="96"/>
    </location>
</feature>
<evidence type="ECO:0000256" key="4">
    <source>
        <dbReference type="ARBA" id="ARBA00022833"/>
    </source>
</evidence>
<dbReference type="PANTHER" id="PTHR24409">
    <property type="entry name" value="ZINC FINGER PROTEIN 142"/>
    <property type="match status" value="1"/>
</dbReference>
<feature type="compositionally biased region" description="Basic and acidic residues" evidence="7">
    <location>
        <begin position="76"/>
        <end position="89"/>
    </location>
</feature>
<evidence type="ECO:0000256" key="1">
    <source>
        <dbReference type="ARBA" id="ARBA00022723"/>
    </source>
</evidence>
<dbReference type="PROSITE" id="PS51915">
    <property type="entry name" value="ZAD"/>
    <property type="match status" value="1"/>
</dbReference>
<evidence type="ECO:0000259" key="8">
    <source>
        <dbReference type="PROSITE" id="PS50157"/>
    </source>
</evidence>
<dbReference type="Gene3D" id="3.30.160.60">
    <property type="entry name" value="Classic Zinc Finger"/>
    <property type="match status" value="8"/>
</dbReference>
<dbReference type="PANTHER" id="PTHR24409:SF324">
    <property type="entry name" value="ZINC FINGER PROTEIN 131"/>
    <property type="match status" value="1"/>
</dbReference>
<dbReference type="InterPro" id="IPR013087">
    <property type="entry name" value="Znf_C2H2_type"/>
</dbReference>
<evidence type="ECO:0000256" key="6">
    <source>
        <dbReference type="PROSITE-ProRule" id="PRU01263"/>
    </source>
</evidence>
<keyword evidence="12" id="KW-1185">Reference proteome</keyword>
<dbReference type="EnsemblMetazoa" id="ASIC005740-RA">
    <property type="protein sequence ID" value="ASIC005740-PA"/>
    <property type="gene ID" value="ASIC005740"/>
</dbReference>
<feature type="domain" description="C2H2-type" evidence="8">
    <location>
        <begin position="428"/>
        <end position="456"/>
    </location>
</feature>
<reference evidence="10 12" key="1">
    <citation type="journal article" date="2014" name="BMC Genomics">
        <title>Genome sequence of Anopheles sinensis provides insight into genetics basis of mosquito competence for malaria parasites.</title>
        <authorList>
            <person name="Zhou D."/>
            <person name="Zhang D."/>
            <person name="Ding G."/>
            <person name="Shi L."/>
            <person name="Hou Q."/>
            <person name="Ye Y."/>
            <person name="Xu Y."/>
            <person name="Zhou H."/>
            <person name="Xiong C."/>
            <person name="Li S."/>
            <person name="Yu J."/>
            <person name="Hong S."/>
            <person name="Yu X."/>
            <person name="Zou P."/>
            <person name="Chen C."/>
            <person name="Chang X."/>
            <person name="Wang W."/>
            <person name="Lv Y."/>
            <person name="Sun Y."/>
            <person name="Ma L."/>
            <person name="Shen B."/>
            <person name="Zhu C."/>
        </authorList>
    </citation>
    <scope>NUCLEOTIDE SEQUENCE [LARGE SCALE GENOMIC DNA]</scope>
</reference>